<keyword evidence="2" id="KW-0378">Hydrolase</keyword>
<dbReference type="InterPro" id="IPR005269">
    <property type="entry name" value="LOG"/>
</dbReference>
<accession>A0A858RHS9</accession>
<name>A0A858RHS9_9BACT</name>
<evidence type="ECO:0000256" key="1">
    <source>
        <dbReference type="ARBA" id="ARBA00000274"/>
    </source>
</evidence>
<dbReference type="EMBL" id="CP051774">
    <property type="protein sequence ID" value="QJE96131.1"/>
    <property type="molecule type" value="Genomic_DNA"/>
</dbReference>
<protein>
    <recommendedName>
        <fullName evidence="2">Cytokinin riboside 5'-monophosphate phosphoribohydrolase</fullName>
        <ecNumber evidence="2">3.2.2.n1</ecNumber>
    </recommendedName>
</protein>
<keyword evidence="5" id="KW-1185">Reference proteome</keyword>
<dbReference type="NCBIfam" id="TIGR00730">
    <property type="entry name" value="Rossman fold protein, TIGR00730 family"/>
    <property type="match status" value="1"/>
</dbReference>
<feature type="region of interest" description="Disordered" evidence="3">
    <location>
        <begin position="257"/>
        <end position="277"/>
    </location>
</feature>
<dbReference type="Pfam" id="PF03641">
    <property type="entry name" value="Lysine_decarbox"/>
    <property type="match status" value="1"/>
</dbReference>
<dbReference type="GO" id="GO:0005829">
    <property type="term" value="C:cytosol"/>
    <property type="evidence" value="ECO:0007669"/>
    <property type="project" value="TreeGrafter"/>
</dbReference>
<dbReference type="Proteomes" id="UP000501812">
    <property type="component" value="Chromosome"/>
</dbReference>
<sequence length="277" mass="30633">MTPPDCPDLPQPTPEHAISAEAIREEERFELENPDRGFLAGPRSRFHDLGTVFRVGADFVRAFRTLHFVGPAVTVFGSARTQPGTTYYEMARQIGAEIAKLGFTVVTGGGPGIMEAANRGAHEAGGRSIGVNIELPFEQHLNPYVDRSVTMRYFFTRKTILIKYSYAFVVLPGGAGTLDEMFETMTLIQTGKIRNFPIILMGKDYWQPLMDFVYHMAEAGTISPGDPDLIFFTDDIADATAHLQRHAVRQFGLRRHKLPKPHPSLGEKGVDPATAKG</sequence>
<dbReference type="RefSeq" id="WP_169454532.1">
    <property type="nucleotide sequence ID" value="NZ_CP051774.1"/>
</dbReference>
<gene>
    <name evidence="4" type="ORF">HHL09_10150</name>
</gene>
<reference evidence="4 5" key="1">
    <citation type="submission" date="2020-04" db="EMBL/GenBank/DDBJ databases">
        <title>Luteolibacter sp. G-1-1-1 isolated from soil.</title>
        <authorList>
            <person name="Dahal R.H."/>
        </authorList>
    </citation>
    <scope>NUCLEOTIDE SEQUENCE [LARGE SCALE GENOMIC DNA]</scope>
    <source>
        <strain evidence="4 5">G-1-1-1</strain>
    </source>
</reference>
<dbReference type="PANTHER" id="PTHR43393">
    <property type="entry name" value="CYTOKININ RIBOSIDE 5'-MONOPHOSPHATE PHOSPHORIBOHYDROLASE"/>
    <property type="match status" value="1"/>
</dbReference>
<dbReference type="Gene3D" id="3.40.50.450">
    <property type="match status" value="1"/>
</dbReference>
<evidence type="ECO:0000313" key="4">
    <source>
        <dbReference type="EMBL" id="QJE96131.1"/>
    </source>
</evidence>
<evidence type="ECO:0000313" key="5">
    <source>
        <dbReference type="Proteomes" id="UP000501812"/>
    </source>
</evidence>
<dbReference type="PANTHER" id="PTHR43393:SF3">
    <property type="entry name" value="LYSINE DECARBOXYLASE-LIKE PROTEIN"/>
    <property type="match status" value="1"/>
</dbReference>
<organism evidence="4 5">
    <name type="scientific">Luteolibacter luteus</name>
    <dbReference type="NCBI Taxonomy" id="2728835"/>
    <lineage>
        <taxon>Bacteria</taxon>
        <taxon>Pseudomonadati</taxon>
        <taxon>Verrucomicrobiota</taxon>
        <taxon>Verrucomicrobiia</taxon>
        <taxon>Verrucomicrobiales</taxon>
        <taxon>Verrucomicrobiaceae</taxon>
        <taxon>Luteolibacter</taxon>
    </lineage>
</organism>
<dbReference type="EC" id="3.2.2.n1" evidence="2"/>
<comment type="similarity">
    <text evidence="2">Belongs to the LOG family.</text>
</comment>
<dbReference type="KEGG" id="luo:HHL09_10150"/>
<dbReference type="AlphaFoldDB" id="A0A858RHS9"/>
<dbReference type="GO" id="GO:0008714">
    <property type="term" value="F:AMP nucleosidase activity"/>
    <property type="evidence" value="ECO:0007669"/>
    <property type="project" value="UniProtKB-EC"/>
</dbReference>
<dbReference type="InterPro" id="IPR031100">
    <property type="entry name" value="LOG_fam"/>
</dbReference>
<comment type="catalytic activity">
    <reaction evidence="1">
        <text>AMP + H2O = D-ribose 5-phosphate + adenine</text>
        <dbReference type="Rhea" id="RHEA:20129"/>
        <dbReference type="ChEBI" id="CHEBI:15377"/>
        <dbReference type="ChEBI" id="CHEBI:16708"/>
        <dbReference type="ChEBI" id="CHEBI:78346"/>
        <dbReference type="ChEBI" id="CHEBI:456215"/>
        <dbReference type="EC" id="3.2.2.4"/>
    </reaction>
</comment>
<dbReference type="GO" id="GO:0009691">
    <property type="term" value="P:cytokinin biosynthetic process"/>
    <property type="evidence" value="ECO:0007669"/>
    <property type="project" value="UniProtKB-UniRule"/>
</dbReference>
<dbReference type="SUPFAM" id="SSF102405">
    <property type="entry name" value="MCP/YpsA-like"/>
    <property type="match status" value="1"/>
</dbReference>
<proteinExistence type="inferred from homology"/>
<evidence type="ECO:0000256" key="3">
    <source>
        <dbReference type="SAM" id="MobiDB-lite"/>
    </source>
</evidence>
<dbReference type="InterPro" id="IPR052341">
    <property type="entry name" value="LOG_family_nucleotidases"/>
</dbReference>
<evidence type="ECO:0000256" key="2">
    <source>
        <dbReference type="RuleBase" id="RU363015"/>
    </source>
</evidence>
<keyword evidence="2" id="KW-0203">Cytokinin biosynthesis</keyword>